<reference evidence="4 5" key="1">
    <citation type="submission" date="2024-12" db="EMBL/GenBank/DDBJ databases">
        <authorList>
            <person name="Lee Y."/>
        </authorList>
    </citation>
    <scope>NUCLEOTIDE SEQUENCE [LARGE SCALE GENOMIC DNA]</scope>
    <source>
        <strain evidence="4 5">03SUJ4</strain>
    </source>
</reference>
<proteinExistence type="predicted"/>
<dbReference type="Pfam" id="PF00990">
    <property type="entry name" value="GGDEF"/>
    <property type="match status" value="1"/>
</dbReference>
<dbReference type="InterPro" id="IPR029016">
    <property type="entry name" value="GAF-like_dom_sf"/>
</dbReference>
<dbReference type="Gene3D" id="3.30.70.270">
    <property type="match status" value="1"/>
</dbReference>
<feature type="compositionally biased region" description="Low complexity" evidence="2">
    <location>
        <begin position="367"/>
        <end position="383"/>
    </location>
</feature>
<feature type="compositionally biased region" description="Basic and acidic residues" evidence="2">
    <location>
        <begin position="384"/>
        <end position="393"/>
    </location>
</feature>
<evidence type="ECO:0000259" key="3">
    <source>
        <dbReference type="PROSITE" id="PS50887"/>
    </source>
</evidence>
<dbReference type="NCBIfam" id="TIGR00254">
    <property type="entry name" value="GGDEF"/>
    <property type="match status" value="1"/>
</dbReference>
<dbReference type="InterPro" id="IPR043128">
    <property type="entry name" value="Rev_trsase/Diguanyl_cyclase"/>
</dbReference>
<gene>
    <name evidence="4" type="ORF">ACK2TP_05035</name>
</gene>
<comment type="caution">
    <text evidence="4">The sequence shown here is derived from an EMBL/GenBank/DDBJ whole genome shotgun (WGS) entry which is preliminary data.</text>
</comment>
<dbReference type="CDD" id="cd01949">
    <property type="entry name" value="GGDEF"/>
    <property type="match status" value="1"/>
</dbReference>
<dbReference type="InterPro" id="IPR003018">
    <property type="entry name" value="GAF"/>
</dbReference>
<feature type="domain" description="GGDEF" evidence="3">
    <location>
        <begin position="215"/>
        <end position="349"/>
    </location>
</feature>
<organism evidence="4 5">
    <name type="scientific">Terriglobus aquaticus</name>
    <dbReference type="NCBI Taxonomy" id="940139"/>
    <lineage>
        <taxon>Bacteria</taxon>
        <taxon>Pseudomonadati</taxon>
        <taxon>Acidobacteriota</taxon>
        <taxon>Terriglobia</taxon>
        <taxon>Terriglobales</taxon>
        <taxon>Acidobacteriaceae</taxon>
        <taxon>Terriglobus</taxon>
    </lineage>
</organism>
<dbReference type="SMART" id="SM00267">
    <property type="entry name" value="GGDEF"/>
    <property type="match status" value="1"/>
</dbReference>
<dbReference type="EC" id="2.7.7.65" evidence="1"/>
<sequence length="401" mass="44706">MLFRKSQREQQLAFERALQQDYSRLFVELGRALTSNLELELVLNSVMNKMAEFIGPERWSLMLIDKQRQELFYAISVGENAASLSGLRVPLGEGVAGWVAITGSPMVVPDTSVEPRWIEWSKQMGLNVHSMACVPVVSAQGVIGVVQLLNPKIDLLSDRSIQFLRVLCDFSAIAVRNAEDMKRIYELSISDDCTGLFNARHLYTLMGELFAQKSSAFSLVFMDLDHFKQINDNYGHLVGSRLLREVGGLIHRVAGRGNPAFRYGGDEFVLLLPGLNKAAAIEMTKRLYYALRDEPFLHNENLDLRLRGSFGLASYPDDGADMEAMIKASDSMMYNAKEISRDNIAVAGMGLLFPRNKEVAPRRKPELSAPSELAAPAEPARSLNGDKREETIDSPHLQPLS</sequence>
<dbReference type="InterPro" id="IPR050469">
    <property type="entry name" value="Diguanylate_Cyclase"/>
</dbReference>
<dbReference type="PROSITE" id="PS50887">
    <property type="entry name" value="GGDEF"/>
    <property type="match status" value="1"/>
</dbReference>
<dbReference type="EMBL" id="JBJYXY010000001">
    <property type="protein sequence ID" value="MFN2975119.1"/>
    <property type="molecule type" value="Genomic_DNA"/>
</dbReference>
<dbReference type="InterPro" id="IPR029787">
    <property type="entry name" value="Nucleotide_cyclase"/>
</dbReference>
<feature type="region of interest" description="Disordered" evidence="2">
    <location>
        <begin position="358"/>
        <end position="401"/>
    </location>
</feature>
<accession>A0ABW9KHE8</accession>
<dbReference type="SUPFAM" id="SSF55781">
    <property type="entry name" value="GAF domain-like"/>
    <property type="match status" value="1"/>
</dbReference>
<keyword evidence="5" id="KW-1185">Reference proteome</keyword>
<dbReference type="SMART" id="SM00065">
    <property type="entry name" value="GAF"/>
    <property type="match status" value="1"/>
</dbReference>
<dbReference type="PANTHER" id="PTHR45138:SF6">
    <property type="entry name" value="DIGUANYLATE CYCLASE DGCN"/>
    <property type="match status" value="1"/>
</dbReference>
<dbReference type="SUPFAM" id="SSF55073">
    <property type="entry name" value="Nucleotide cyclase"/>
    <property type="match status" value="1"/>
</dbReference>
<evidence type="ECO:0000313" key="5">
    <source>
        <dbReference type="Proteomes" id="UP001634747"/>
    </source>
</evidence>
<evidence type="ECO:0000313" key="4">
    <source>
        <dbReference type="EMBL" id="MFN2975119.1"/>
    </source>
</evidence>
<evidence type="ECO:0000256" key="2">
    <source>
        <dbReference type="SAM" id="MobiDB-lite"/>
    </source>
</evidence>
<dbReference type="Pfam" id="PF01590">
    <property type="entry name" value="GAF"/>
    <property type="match status" value="1"/>
</dbReference>
<dbReference type="Gene3D" id="3.30.450.40">
    <property type="match status" value="1"/>
</dbReference>
<dbReference type="InterPro" id="IPR000160">
    <property type="entry name" value="GGDEF_dom"/>
</dbReference>
<dbReference type="Proteomes" id="UP001634747">
    <property type="component" value="Unassembled WGS sequence"/>
</dbReference>
<protein>
    <recommendedName>
        <fullName evidence="1">diguanylate cyclase</fullName>
        <ecNumber evidence="1">2.7.7.65</ecNumber>
    </recommendedName>
</protein>
<dbReference type="RefSeq" id="WP_263413346.1">
    <property type="nucleotide sequence ID" value="NZ_BAABBH010000001.1"/>
</dbReference>
<name>A0ABW9KHE8_9BACT</name>
<dbReference type="PANTHER" id="PTHR45138">
    <property type="entry name" value="REGULATORY COMPONENTS OF SENSORY TRANSDUCTION SYSTEM"/>
    <property type="match status" value="1"/>
</dbReference>
<evidence type="ECO:0000256" key="1">
    <source>
        <dbReference type="ARBA" id="ARBA00012528"/>
    </source>
</evidence>